<dbReference type="InterPro" id="IPR036271">
    <property type="entry name" value="Tet_transcr_reg_TetR-rel_C_sf"/>
</dbReference>
<reference evidence="6 7" key="1">
    <citation type="submission" date="2020-05" db="EMBL/GenBank/DDBJ databases">
        <title>MicrobeNet Type strains.</title>
        <authorList>
            <person name="Nicholson A.C."/>
        </authorList>
    </citation>
    <scope>NUCLEOTIDE SEQUENCE [LARGE SCALE GENOMIC DNA]</scope>
    <source>
        <strain evidence="6 7">JCM 14282</strain>
    </source>
</reference>
<evidence type="ECO:0000256" key="4">
    <source>
        <dbReference type="PROSITE-ProRule" id="PRU00335"/>
    </source>
</evidence>
<keyword evidence="3" id="KW-0804">Transcription</keyword>
<proteinExistence type="predicted"/>
<feature type="DNA-binding region" description="H-T-H motif" evidence="4">
    <location>
        <begin position="30"/>
        <end position="49"/>
    </location>
</feature>
<dbReference type="EMBL" id="JABEMB010000006">
    <property type="protein sequence ID" value="NNH03479.1"/>
    <property type="molecule type" value="Genomic_DNA"/>
</dbReference>
<keyword evidence="1" id="KW-0805">Transcription regulation</keyword>
<dbReference type="PANTHER" id="PTHR47506:SF1">
    <property type="entry name" value="HTH-TYPE TRANSCRIPTIONAL REGULATOR YJDC"/>
    <property type="match status" value="1"/>
</dbReference>
<dbReference type="Pfam" id="PF16925">
    <property type="entry name" value="TetR_C_13"/>
    <property type="match status" value="1"/>
</dbReference>
<dbReference type="Pfam" id="PF00440">
    <property type="entry name" value="TetR_N"/>
    <property type="match status" value="1"/>
</dbReference>
<dbReference type="PROSITE" id="PS50977">
    <property type="entry name" value="HTH_TETR_2"/>
    <property type="match status" value="1"/>
</dbReference>
<dbReference type="InterPro" id="IPR009057">
    <property type="entry name" value="Homeodomain-like_sf"/>
</dbReference>
<protein>
    <submittedName>
        <fullName evidence="6">TetR/AcrR family transcriptional regulator</fullName>
    </submittedName>
</protein>
<dbReference type="PRINTS" id="PR00455">
    <property type="entry name" value="HTHTETR"/>
</dbReference>
<evidence type="ECO:0000256" key="3">
    <source>
        <dbReference type="ARBA" id="ARBA00023163"/>
    </source>
</evidence>
<keyword evidence="7" id="KW-1185">Reference proteome</keyword>
<dbReference type="SUPFAM" id="SSF48498">
    <property type="entry name" value="Tetracyclin repressor-like, C-terminal domain"/>
    <property type="match status" value="1"/>
</dbReference>
<gene>
    <name evidence="6" type="ORF">HLA99_06390</name>
</gene>
<dbReference type="Proteomes" id="UP000543598">
    <property type="component" value="Unassembled WGS sequence"/>
</dbReference>
<dbReference type="PANTHER" id="PTHR47506">
    <property type="entry name" value="TRANSCRIPTIONAL REGULATORY PROTEIN"/>
    <property type="match status" value="1"/>
</dbReference>
<evidence type="ECO:0000256" key="1">
    <source>
        <dbReference type="ARBA" id="ARBA00023015"/>
    </source>
</evidence>
<sequence>MAAVVGTDTRERILDVAEELVQTRGLNAMSYADISARVGITKASLHYHFATKSDLVRTLIARYSTRFYDALATIETTTSDRGERLRRYAEIYATVLEGHRMCLCGMLASDYETLSAEAQSDVEQFFEHNIDWLARVIGEQAADGALAADVDPRAAAETIIAGLEGAMLVSRTMAGATRFRSIATGLLAGVTARD</sequence>
<dbReference type="InterPro" id="IPR001647">
    <property type="entry name" value="HTH_TetR"/>
</dbReference>
<evidence type="ECO:0000256" key="2">
    <source>
        <dbReference type="ARBA" id="ARBA00023125"/>
    </source>
</evidence>
<dbReference type="AlphaFoldDB" id="A0A7Y2LZ48"/>
<comment type="caution">
    <text evidence="6">The sequence shown here is derived from an EMBL/GenBank/DDBJ whole genome shotgun (WGS) entry which is preliminary data.</text>
</comment>
<dbReference type="GO" id="GO:0003677">
    <property type="term" value="F:DNA binding"/>
    <property type="evidence" value="ECO:0007669"/>
    <property type="project" value="UniProtKB-UniRule"/>
</dbReference>
<feature type="domain" description="HTH tetR-type" evidence="5">
    <location>
        <begin position="7"/>
        <end position="67"/>
    </location>
</feature>
<name>A0A7Y2LZ48_9MICO</name>
<dbReference type="RefSeq" id="WP_167037344.1">
    <property type="nucleotide sequence ID" value="NZ_BAAANA010000001.1"/>
</dbReference>
<accession>A0A7Y2LZ48</accession>
<evidence type="ECO:0000259" key="5">
    <source>
        <dbReference type="PROSITE" id="PS50977"/>
    </source>
</evidence>
<dbReference type="SUPFAM" id="SSF46689">
    <property type="entry name" value="Homeodomain-like"/>
    <property type="match status" value="1"/>
</dbReference>
<dbReference type="InterPro" id="IPR011075">
    <property type="entry name" value="TetR_C"/>
</dbReference>
<dbReference type="Gene3D" id="1.10.357.10">
    <property type="entry name" value="Tetracycline Repressor, domain 2"/>
    <property type="match status" value="1"/>
</dbReference>
<evidence type="ECO:0000313" key="7">
    <source>
        <dbReference type="Proteomes" id="UP000543598"/>
    </source>
</evidence>
<keyword evidence="2 4" id="KW-0238">DNA-binding</keyword>
<organism evidence="6 7">
    <name type="scientific">Microbacterium ulmi</name>
    <dbReference type="NCBI Taxonomy" id="179095"/>
    <lineage>
        <taxon>Bacteria</taxon>
        <taxon>Bacillati</taxon>
        <taxon>Actinomycetota</taxon>
        <taxon>Actinomycetes</taxon>
        <taxon>Micrococcales</taxon>
        <taxon>Microbacteriaceae</taxon>
        <taxon>Microbacterium</taxon>
    </lineage>
</organism>
<evidence type="ECO:0000313" key="6">
    <source>
        <dbReference type="EMBL" id="NNH03479.1"/>
    </source>
</evidence>